<dbReference type="OrthoDB" id="5469612at2"/>
<reference evidence="2 3" key="1">
    <citation type="journal article" date="2014" name="Int. J. Syst. Evol. Microbiol.">
        <title>Celeribacter indicus sp. nov., a polycyclic aromatic hydrocarbon-degrading bacterium from deep-sea sediment and reclassification of Huaishuia halophila as Celeribacter halophilus comb. nov.</title>
        <authorList>
            <person name="Lai Q."/>
            <person name="Cao J."/>
            <person name="Yuan J."/>
            <person name="Li F."/>
            <person name="Shao Z."/>
        </authorList>
    </citation>
    <scope>NUCLEOTIDE SEQUENCE [LARGE SCALE GENOMIC DNA]</scope>
    <source>
        <strain evidence="2">P73</strain>
        <plasmid evidence="3">Plasmid pP73A</plasmid>
    </source>
</reference>
<keyword evidence="2" id="KW-0614">Plasmid</keyword>
<dbReference type="Proteomes" id="UP000031521">
    <property type="component" value="Plasmid pP73A"/>
</dbReference>
<keyword evidence="3" id="KW-1185">Reference proteome</keyword>
<gene>
    <name evidence="2" type="ORF">P73_4523</name>
</gene>
<protein>
    <recommendedName>
        <fullName evidence="1">Nucleotidyltransferase-like domain-containing protein</fullName>
    </recommendedName>
</protein>
<dbReference type="AlphaFoldDB" id="A0A0B5E0S1"/>
<name>A0A0B5E0S1_9RHOB</name>
<feature type="domain" description="Nucleotidyltransferase-like" evidence="1">
    <location>
        <begin position="106"/>
        <end position="311"/>
    </location>
</feature>
<evidence type="ECO:0000313" key="3">
    <source>
        <dbReference type="Proteomes" id="UP000031521"/>
    </source>
</evidence>
<evidence type="ECO:0000313" key="2">
    <source>
        <dbReference type="EMBL" id="AJE49238.1"/>
    </source>
</evidence>
<dbReference type="EMBL" id="CP004394">
    <property type="protein sequence ID" value="AJE49238.1"/>
    <property type="molecule type" value="Genomic_DNA"/>
</dbReference>
<dbReference type="InterPro" id="IPR058575">
    <property type="entry name" value="NTP_transf_8_dom"/>
</dbReference>
<dbReference type="InterPro" id="IPR022550">
    <property type="entry name" value="NTP_transf_8"/>
</dbReference>
<geneLocation type="plasmid" evidence="2 3">
    <name>pP73A</name>
</geneLocation>
<dbReference type="HOGENOM" id="CLU_055810_0_0_5"/>
<dbReference type="PIRSF" id="PIRSF031854">
    <property type="entry name" value="UCP031854"/>
    <property type="match status" value="1"/>
</dbReference>
<dbReference type="Pfam" id="PF12281">
    <property type="entry name" value="NTP_transf_8"/>
    <property type="match status" value="1"/>
</dbReference>
<accession>A0A0B5E0S1</accession>
<organism evidence="2 3">
    <name type="scientific">Celeribacter indicus</name>
    <dbReference type="NCBI Taxonomy" id="1208324"/>
    <lineage>
        <taxon>Bacteria</taxon>
        <taxon>Pseudomonadati</taxon>
        <taxon>Pseudomonadota</taxon>
        <taxon>Alphaproteobacteria</taxon>
        <taxon>Rhodobacterales</taxon>
        <taxon>Roseobacteraceae</taxon>
        <taxon>Celeribacter</taxon>
    </lineage>
</organism>
<sequence>MTELRFHSPVGHAAYHDLLRLAQDEQASEITGTPTRVTVKGRVFWYDKFRLGTTVAQRYIGPDSPELRARLDRLEALRTERDARRRERTRLVRLLRAEGYASTDQQTGSLLNAFARAGVFRLGGTLIGTVAFRHYEGELGLALGFDRLAQTGDIDIGSFERLSFALGDTVETPLAEVFRSLDFAPAPSLDPGRTWRWTQAGGEALVEFLMPAQGEESIRDLPALGVSALALRHLDFLLKDPIPAVSLYRSGVLIQIPRPERFALHKLIVAERRRGGPDALKAGKDRAQAALLVAALAETRPDELAEAHEEARGRGPNWAARIDASLARLPETRARIRAVL</sequence>
<dbReference type="KEGG" id="cid:P73_4523"/>
<evidence type="ECO:0000259" key="1">
    <source>
        <dbReference type="Pfam" id="PF12281"/>
    </source>
</evidence>
<proteinExistence type="predicted"/>
<dbReference type="RefSeq" id="WP_043872196.1">
    <property type="nucleotide sequence ID" value="NZ_CP004394.1"/>
</dbReference>